<comment type="caution">
    <text evidence="1">The sequence shown here is derived from an EMBL/GenBank/DDBJ whole genome shotgun (WGS) entry which is preliminary data.</text>
</comment>
<proteinExistence type="predicted"/>
<reference evidence="1" key="1">
    <citation type="submission" date="2019-08" db="EMBL/GenBank/DDBJ databases">
        <authorList>
            <person name="Kucharzyk K."/>
            <person name="Murdoch R.W."/>
            <person name="Higgins S."/>
            <person name="Loffler F."/>
        </authorList>
    </citation>
    <scope>NUCLEOTIDE SEQUENCE</scope>
</reference>
<gene>
    <name evidence="1" type="ORF">SDC9_69668</name>
</gene>
<protein>
    <submittedName>
        <fullName evidence="1">Uncharacterized protein</fullName>
    </submittedName>
</protein>
<name>A0A644Y9F7_9ZZZZ</name>
<sequence length="104" mass="11316">MTLAPDYLERFTLRNLQDALTSATRRYWEARAAVLEAARPHPGDFHGNATPEALAARYARLTADAEECRRHAAILEHATVDADLIAEVLGWDLAADDASEAAAA</sequence>
<dbReference type="AlphaFoldDB" id="A0A644Y9F7"/>
<accession>A0A644Y9F7</accession>
<organism evidence="1">
    <name type="scientific">bioreactor metagenome</name>
    <dbReference type="NCBI Taxonomy" id="1076179"/>
    <lineage>
        <taxon>unclassified sequences</taxon>
        <taxon>metagenomes</taxon>
        <taxon>ecological metagenomes</taxon>
    </lineage>
</organism>
<evidence type="ECO:0000313" key="1">
    <source>
        <dbReference type="EMBL" id="MPM23203.1"/>
    </source>
</evidence>
<dbReference type="EMBL" id="VSSQ01003977">
    <property type="protein sequence ID" value="MPM23203.1"/>
    <property type="molecule type" value="Genomic_DNA"/>
</dbReference>